<sequence>MAFAGRLKCDGTILADLLRQQVICEIMSRGQEYVLGEAGMRKSQPNKKAPRGSRGKRPDILGARTTSKGLGAGERFYALGGFTGRMESLQEGTAAGAPKVPDAEDIARMAGALSTAAREDPGAFGVLSERPSEGDLRELLSDTFTALRQQGPKAPLSAPQRSALEAIIRLRGRPALLVRDDTFVVPEGAWEMLAPFRPDMSTVLKSVCRIEIAEGYPELPYAGTGFVIGKNLVMTNAHVAEVFAAKAAGGWRIKPSMKIMIDFKEEFGSAARAEFPIVEIVGIHKTLDLALLKANPRGTPGHAFPKPLSVQKDSGFVAAGNNVYTAGYPASDSSRNDPTQMHRIYGGIYEKKRLSPGRIMAASVANKDLSHDCSTLGGNSGSCVADLATHTVVGLHHGGRYREANHAVLLPTLVNDPMLAAVNFR</sequence>
<evidence type="ECO:0000313" key="3">
    <source>
        <dbReference type="Proteomes" id="UP000321638"/>
    </source>
</evidence>
<evidence type="ECO:0000313" key="2">
    <source>
        <dbReference type="EMBL" id="TXL79470.1"/>
    </source>
</evidence>
<name>A0A5C8PRW2_9HYPH</name>
<dbReference type="PANTHER" id="PTHR14389">
    <property type="entry name" value="SI:CH1073-475A24.1"/>
    <property type="match status" value="1"/>
</dbReference>
<dbReference type="Gene3D" id="2.40.10.10">
    <property type="entry name" value="Trypsin-like serine proteases"/>
    <property type="match status" value="2"/>
</dbReference>
<accession>A0A5C8PRW2</accession>
<keyword evidence="3" id="KW-1185">Reference proteome</keyword>
<dbReference type="InterPro" id="IPR043504">
    <property type="entry name" value="Peptidase_S1_PA_chymotrypsin"/>
</dbReference>
<dbReference type="Proteomes" id="UP000321638">
    <property type="component" value="Unassembled WGS sequence"/>
</dbReference>
<dbReference type="InterPro" id="IPR009003">
    <property type="entry name" value="Peptidase_S1_PA"/>
</dbReference>
<dbReference type="PANTHER" id="PTHR14389:SF3">
    <property type="entry name" value="PROTEIN FAM111A-LIKE"/>
    <property type="match status" value="1"/>
</dbReference>
<evidence type="ECO:0000256" key="1">
    <source>
        <dbReference type="SAM" id="MobiDB-lite"/>
    </source>
</evidence>
<dbReference type="OrthoDB" id="9811262at2"/>
<feature type="region of interest" description="Disordered" evidence="1">
    <location>
        <begin position="37"/>
        <end position="67"/>
    </location>
</feature>
<dbReference type="Pfam" id="PF13365">
    <property type="entry name" value="Trypsin_2"/>
    <property type="match status" value="1"/>
</dbReference>
<dbReference type="RefSeq" id="WP_147845977.1">
    <property type="nucleotide sequence ID" value="NZ_VDUZ01000005.1"/>
</dbReference>
<dbReference type="SUPFAM" id="SSF50494">
    <property type="entry name" value="Trypsin-like serine proteases"/>
    <property type="match status" value="1"/>
</dbReference>
<comment type="caution">
    <text evidence="2">The sequence shown here is derived from an EMBL/GenBank/DDBJ whole genome shotgun (WGS) entry which is preliminary data.</text>
</comment>
<protein>
    <submittedName>
        <fullName evidence="2">Trypsin-like peptidase domain-containing protein</fullName>
    </submittedName>
</protein>
<feature type="compositionally biased region" description="Basic residues" evidence="1">
    <location>
        <begin position="44"/>
        <end position="55"/>
    </location>
</feature>
<dbReference type="EMBL" id="VDUZ01000005">
    <property type="protein sequence ID" value="TXL79470.1"/>
    <property type="molecule type" value="Genomic_DNA"/>
</dbReference>
<dbReference type="AlphaFoldDB" id="A0A5C8PRW2"/>
<reference evidence="2 3" key="1">
    <citation type="submission" date="2019-06" db="EMBL/GenBank/DDBJ databases">
        <title>New taxonomy in bacterial strain CC-CFT640, isolated from vineyard.</title>
        <authorList>
            <person name="Lin S.-Y."/>
            <person name="Tsai C.-F."/>
            <person name="Young C.-C."/>
        </authorList>
    </citation>
    <scope>NUCLEOTIDE SEQUENCE [LARGE SCALE GENOMIC DNA]</scope>
    <source>
        <strain evidence="2 3">CC-CFT640</strain>
    </source>
</reference>
<gene>
    <name evidence="2" type="ORF">FHP25_05835</name>
</gene>
<organism evidence="2 3">
    <name type="scientific">Vineibacter terrae</name>
    <dbReference type="NCBI Taxonomy" id="2586908"/>
    <lineage>
        <taxon>Bacteria</taxon>
        <taxon>Pseudomonadati</taxon>
        <taxon>Pseudomonadota</taxon>
        <taxon>Alphaproteobacteria</taxon>
        <taxon>Hyphomicrobiales</taxon>
        <taxon>Vineibacter</taxon>
    </lineage>
</organism>
<proteinExistence type="predicted"/>